<evidence type="ECO:0000313" key="2">
    <source>
        <dbReference type="Proteomes" id="UP001500751"/>
    </source>
</evidence>
<comment type="caution">
    <text evidence="1">The sequence shown here is derived from an EMBL/GenBank/DDBJ whole genome shotgun (WGS) entry which is preliminary data.</text>
</comment>
<proteinExistence type="predicted"/>
<organism evidence="1 2">
    <name type="scientific">Catenulispora yoronensis</name>
    <dbReference type="NCBI Taxonomy" id="450799"/>
    <lineage>
        <taxon>Bacteria</taxon>
        <taxon>Bacillati</taxon>
        <taxon>Actinomycetota</taxon>
        <taxon>Actinomycetes</taxon>
        <taxon>Catenulisporales</taxon>
        <taxon>Catenulisporaceae</taxon>
        <taxon>Catenulispora</taxon>
    </lineage>
</organism>
<dbReference type="RefSeq" id="WP_344664665.1">
    <property type="nucleotide sequence ID" value="NZ_BAAAQN010000006.1"/>
</dbReference>
<dbReference type="SUPFAM" id="SSF49842">
    <property type="entry name" value="TNF-like"/>
    <property type="match status" value="1"/>
</dbReference>
<accession>A0ABP5F777</accession>
<dbReference type="InterPro" id="IPR008983">
    <property type="entry name" value="Tumour_necrosis_fac-like_dom"/>
</dbReference>
<evidence type="ECO:0008006" key="3">
    <source>
        <dbReference type="Google" id="ProtNLM"/>
    </source>
</evidence>
<sequence>MARLPPHVPQISTGDPITAALWNSFIYAANFHLRAPSALLYQSVSQSVPPITRVRITYDSPVRDTDGGHDPANNSSRYTIKTAGTYLVAVASGTALQGPAGGEQSVGILVNGTTFWADHLRARDQAFSAILGSCTAEIPFQIGDFVETSLWQDSGLTQTTIASTTVGSWMGLHWVGV</sequence>
<protein>
    <recommendedName>
        <fullName evidence="3">C1q domain-containing protein</fullName>
    </recommendedName>
</protein>
<evidence type="ECO:0000313" key="1">
    <source>
        <dbReference type="EMBL" id="GAA2018870.1"/>
    </source>
</evidence>
<dbReference type="Proteomes" id="UP001500751">
    <property type="component" value="Unassembled WGS sequence"/>
</dbReference>
<dbReference type="EMBL" id="BAAAQN010000006">
    <property type="protein sequence ID" value="GAA2018870.1"/>
    <property type="molecule type" value="Genomic_DNA"/>
</dbReference>
<gene>
    <name evidence="1" type="ORF">GCM10009839_13890</name>
</gene>
<keyword evidence="2" id="KW-1185">Reference proteome</keyword>
<reference evidence="2" key="1">
    <citation type="journal article" date="2019" name="Int. J. Syst. Evol. Microbiol.">
        <title>The Global Catalogue of Microorganisms (GCM) 10K type strain sequencing project: providing services to taxonomists for standard genome sequencing and annotation.</title>
        <authorList>
            <consortium name="The Broad Institute Genomics Platform"/>
            <consortium name="The Broad Institute Genome Sequencing Center for Infectious Disease"/>
            <person name="Wu L."/>
            <person name="Ma J."/>
        </authorList>
    </citation>
    <scope>NUCLEOTIDE SEQUENCE [LARGE SCALE GENOMIC DNA]</scope>
    <source>
        <strain evidence="2">JCM 16014</strain>
    </source>
</reference>
<name>A0ABP5F777_9ACTN</name>